<sequence length="603" mass="65770">MTAAPLRLAIVAHRDPRGEVGERVDLLVEGLRTIVDRVVLVADGLSAAGRERADALADRVVEAPAKSAIALLAAGLAAVDDEVRAAAAVLVTDTERYGPLPGEHQQLAAFIAEQAPDAAAWTWAPTAPRQALEPSPWLWADRAMLDTEPWRTWWRESRDDDGRLGMHDLVDALRQPGFSVGALQGSGDDRVQRATLELPASAVPFVERALLVADPLVIEEQALDPGLAWRLLQGSGYPMGIVARDLRHAAPPRQIATNVGAMRILQGVGELFGTPPRVAVLAHVFYPEAIVELQLKLQHLPPGWRLFVTTGDEASRTELERMIPIHFRRHVPEFEVRVVESNRGRDISAFLIGFADILRPRPDGSTEFDVVLKVHSKRSPQDPYPRAARFQRHVLDSMLADRDAGSALLQLFIDEPELGMAMPPQIHVGYPTLGRAWFGNRPLAERLASRLGIDVPFDDGSPLAPFGSMFAARPQALRPLVDSLGWHDFPDESGYRDGGVAHAVERLFAYAAISEGYTVRTVTTPEIAAESHQMLEWKLQAILEDVPGTSRQQVQLARAATRAAALSAGAVVRSAREAGRLGGRVAQGAKGALGRLRRRGERD</sequence>
<evidence type="ECO:0000313" key="1">
    <source>
        <dbReference type="EMBL" id="GEK80752.1"/>
    </source>
</evidence>
<dbReference type="EMBL" id="BJUU01000013">
    <property type="protein sequence ID" value="GEK80752.1"/>
    <property type="molecule type" value="Genomic_DNA"/>
</dbReference>
<proteinExistence type="predicted"/>
<name>A0AA87RDL9_9MICO</name>
<keyword evidence="2" id="KW-1185">Reference proteome</keyword>
<evidence type="ECO:0000313" key="2">
    <source>
        <dbReference type="Proteomes" id="UP000321749"/>
    </source>
</evidence>
<dbReference type="RefSeq" id="WP_146795311.1">
    <property type="nucleotide sequence ID" value="NZ_BJUU01000013.1"/>
</dbReference>
<dbReference type="InterPro" id="IPR007739">
    <property type="entry name" value="RgpF"/>
</dbReference>
<comment type="caution">
    <text evidence="1">The sequence shown here is derived from an EMBL/GenBank/DDBJ whole genome shotgun (WGS) entry which is preliminary data.</text>
</comment>
<organism evidence="1 2">
    <name type="scientific">Agrococcus baldri</name>
    <dbReference type="NCBI Taxonomy" id="153730"/>
    <lineage>
        <taxon>Bacteria</taxon>
        <taxon>Bacillati</taxon>
        <taxon>Actinomycetota</taxon>
        <taxon>Actinomycetes</taxon>
        <taxon>Micrococcales</taxon>
        <taxon>Microbacteriaceae</taxon>
        <taxon>Agrococcus</taxon>
    </lineage>
</organism>
<dbReference type="Pfam" id="PF05045">
    <property type="entry name" value="RgpF"/>
    <property type="match status" value="1"/>
</dbReference>
<reference evidence="1 2" key="1">
    <citation type="submission" date="2019-07" db="EMBL/GenBank/DDBJ databases">
        <title>Whole genome shotgun sequence of Agrococcus baldri NBRC 103055.</title>
        <authorList>
            <person name="Hosoyama A."/>
            <person name="Uohara A."/>
            <person name="Ohji S."/>
            <person name="Ichikawa N."/>
        </authorList>
    </citation>
    <scope>NUCLEOTIDE SEQUENCE [LARGE SCALE GENOMIC DNA]</scope>
    <source>
        <strain evidence="1 2">NBRC 103055</strain>
    </source>
</reference>
<dbReference type="Proteomes" id="UP000321749">
    <property type="component" value="Unassembled WGS sequence"/>
</dbReference>
<protein>
    <recommendedName>
        <fullName evidence="3">Rhamnan synthesis protein F</fullName>
    </recommendedName>
</protein>
<gene>
    <name evidence="1" type="ORF">ABA31_21030</name>
</gene>
<dbReference type="AlphaFoldDB" id="A0AA87RDL9"/>
<accession>A0AA87RDL9</accession>
<evidence type="ECO:0008006" key="3">
    <source>
        <dbReference type="Google" id="ProtNLM"/>
    </source>
</evidence>